<dbReference type="GO" id="GO:0016491">
    <property type="term" value="F:oxidoreductase activity"/>
    <property type="evidence" value="ECO:0007669"/>
    <property type="project" value="UniProtKB-KW"/>
</dbReference>
<evidence type="ECO:0000259" key="3">
    <source>
        <dbReference type="Pfam" id="PF02826"/>
    </source>
</evidence>
<dbReference type="PANTHER" id="PTHR43333:SF1">
    <property type="entry name" value="D-ISOMER SPECIFIC 2-HYDROXYACID DEHYDROGENASE NAD-BINDING DOMAIN-CONTAINING PROTEIN"/>
    <property type="match status" value="1"/>
</dbReference>
<dbReference type="EMBL" id="QLIX01000006">
    <property type="protein sequence ID" value="RAI59125.1"/>
    <property type="molecule type" value="Genomic_DNA"/>
</dbReference>
<sequence length="310" mass="32956">MAVKSGGAAAFAEWRDCFAALDPGLELLPWAEALRRPEIVDYALVWDPGPGELARLPRLRVIFGAGAGIDGLLADPDLPLQVPLVRMAIPEAAQRMGEFCCWAVLSLLKEARRLAIAQAAGVWDYFEPPHRADLRTVGLMGLGAMGARCAAMLQGLGFPVIGWSRTAKSLPGVEGHVGAAGLPAFLGRSHILVCLLPATPETRGIIRAETLALLPRGAVYVGLGRGLHHRLDDVLAALDSGQLSGAVLDVFEPEPLPPGHPLWSHPKAIVTPHVASLPSRAERAGYVARCIAGFERGEPLPNLFDPARGY</sequence>
<dbReference type="InterPro" id="IPR036291">
    <property type="entry name" value="NAD(P)-bd_dom_sf"/>
</dbReference>
<dbReference type="Proteomes" id="UP000249065">
    <property type="component" value="Unassembled WGS sequence"/>
</dbReference>
<evidence type="ECO:0000256" key="1">
    <source>
        <dbReference type="ARBA" id="ARBA00023002"/>
    </source>
</evidence>
<proteinExistence type="predicted"/>
<reference evidence="5" key="1">
    <citation type="submission" date="2018-06" db="EMBL/GenBank/DDBJ databases">
        <authorList>
            <person name="Khan S.A."/>
        </authorList>
    </citation>
    <scope>NUCLEOTIDE SEQUENCE [LARGE SCALE GENOMIC DNA]</scope>
    <source>
        <strain evidence="5">DB-1506</strain>
    </source>
</reference>
<dbReference type="AlphaFoldDB" id="A0A327M9N7"/>
<dbReference type="Gene3D" id="3.40.50.720">
    <property type="entry name" value="NAD(P)-binding Rossmann-like Domain"/>
    <property type="match status" value="2"/>
</dbReference>
<dbReference type="SUPFAM" id="SSF51735">
    <property type="entry name" value="NAD(P)-binding Rossmann-fold domains"/>
    <property type="match status" value="1"/>
</dbReference>
<evidence type="ECO:0000256" key="2">
    <source>
        <dbReference type="ARBA" id="ARBA00023027"/>
    </source>
</evidence>
<accession>A0A327M9N7</accession>
<gene>
    <name evidence="4" type="ORF">DOO78_10530</name>
</gene>
<name>A0A327M9N7_9PROT</name>
<keyword evidence="2" id="KW-0520">NAD</keyword>
<comment type="caution">
    <text evidence="4">The sequence shown here is derived from an EMBL/GenBank/DDBJ whole genome shotgun (WGS) entry which is preliminary data.</text>
</comment>
<keyword evidence="4" id="KW-0670">Pyruvate</keyword>
<keyword evidence="5" id="KW-1185">Reference proteome</keyword>
<dbReference type="PANTHER" id="PTHR43333">
    <property type="entry name" value="2-HACID_DH_C DOMAIN-CONTAINING PROTEIN"/>
    <property type="match status" value="1"/>
</dbReference>
<protein>
    <submittedName>
        <fullName evidence="4">Glyoxylate/hydroxypyruvate reductase A</fullName>
    </submittedName>
</protein>
<dbReference type="OrthoDB" id="9787219at2"/>
<dbReference type="InterPro" id="IPR006140">
    <property type="entry name" value="D-isomer_DH_NAD-bd"/>
</dbReference>
<dbReference type="GO" id="GO:0051287">
    <property type="term" value="F:NAD binding"/>
    <property type="evidence" value="ECO:0007669"/>
    <property type="project" value="InterPro"/>
</dbReference>
<feature type="domain" description="D-isomer specific 2-hydroxyacid dehydrogenase NAD-binding" evidence="3">
    <location>
        <begin position="102"/>
        <end position="275"/>
    </location>
</feature>
<dbReference type="Pfam" id="PF02826">
    <property type="entry name" value="2-Hacid_dh_C"/>
    <property type="match status" value="1"/>
</dbReference>
<evidence type="ECO:0000313" key="5">
    <source>
        <dbReference type="Proteomes" id="UP000249065"/>
    </source>
</evidence>
<organism evidence="4 5">
    <name type="scientific">Roseicella frigidaeris</name>
    <dbReference type="NCBI Taxonomy" id="2230885"/>
    <lineage>
        <taxon>Bacteria</taxon>
        <taxon>Pseudomonadati</taxon>
        <taxon>Pseudomonadota</taxon>
        <taxon>Alphaproteobacteria</taxon>
        <taxon>Acetobacterales</taxon>
        <taxon>Roseomonadaceae</taxon>
        <taxon>Roseicella</taxon>
    </lineage>
</organism>
<keyword evidence="1" id="KW-0560">Oxidoreductase</keyword>
<dbReference type="CDD" id="cd12164">
    <property type="entry name" value="GDH_like_2"/>
    <property type="match status" value="1"/>
</dbReference>
<evidence type="ECO:0000313" key="4">
    <source>
        <dbReference type="EMBL" id="RAI59125.1"/>
    </source>
</evidence>